<reference evidence="2" key="1">
    <citation type="submission" date="2021-01" db="EMBL/GenBank/DDBJ databases">
        <authorList>
            <person name="Kaushik A."/>
        </authorList>
    </citation>
    <scope>NUCLEOTIDE SEQUENCE</scope>
    <source>
        <strain evidence="2">AG2-2IIIB</strain>
    </source>
</reference>
<evidence type="ECO:0000313" key="3">
    <source>
        <dbReference type="Proteomes" id="UP000663843"/>
    </source>
</evidence>
<dbReference type="EMBL" id="CAJMWT010001609">
    <property type="protein sequence ID" value="CAE6411671.1"/>
    <property type="molecule type" value="Genomic_DNA"/>
</dbReference>
<feature type="domain" description="CHAT" evidence="1">
    <location>
        <begin position="15"/>
        <end position="266"/>
    </location>
</feature>
<sequence>MSHRTLTKSNPPTGELPRLTWCTAGKLGHLPLHAAGYYDRPNSKVSDFVVSSYIPSLGALLSTDASTPASCSHSHILAVASENAEGHRFNLQHTKSELDTIYYHANRPIVISRMVDSEARCESVLAGMKASDWLHFAGPIQVEHANPVKSHFQLEDGRLNFDTIIQKSFKNKGLAFLSACGGIVGNTVYRDIGGTLLNMGGEHRLADEAMHLGSAMLMAGYQSVIATTGIAMDDNCPTIADKVYELLLKDGTMDCRNSARALHEAVKCLR</sequence>
<feature type="non-terminal residue" evidence="2">
    <location>
        <position position="270"/>
    </location>
</feature>
<dbReference type="AlphaFoldDB" id="A0A8H2WYQ3"/>
<proteinExistence type="predicted"/>
<name>A0A8H2WYQ3_9AGAM</name>
<accession>A0A8H2WYQ3</accession>
<organism evidence="2 3">
    <name type="scientific">Rhizoctonia solani</name>
    <dbReference type="NCBI Taxonomy" id="456999"/>
    <lineage>
        <taxon>Eukaryota</taxon>
        <taxon>Fungi</taxon>
        <taxon>Dikarya</taxon>
        <taxon>Basidiomycota</taxon>
        <taxon>Agaricomycotina</taxon>
        <taxon>Agaricomycetes</taxon>
        <taxon>Cantharellales</taxon>
        <taxon>Ceratobasidiaceae</taxon>
        <taxon>Rhizoctonia</taxon>
    </lineage>
</organism>
<protein>
    <recommendedName>
        <fullName evidence="1">CHAT domain-containing protein</fullName>
    </recommendedName>
</protein>
<dbReference type="InterPro" id="IPR024983">
    <property type="entry name" value="CHAT_dom"/>
</dbReference>
<dbReference type="Pfam" id="PF12770">
    <property type="entry name" value="CHAT"/>
    <property type="match status" value="1"/>
</dbReference>
<dbReference type="Proteomes" id="UP000663843">
    <property type="component" value="Unassembled WGS sequence"/>
</dbReference>
<evidence type="ECO:0000259" key="1">
    <source>
        <dbReference type="Pfam" id="PF12770"/>
    </source>
</evidence>
<evidence type="ECO:0000313" key="2">
    <source>
        <dbReference type="EMBL" id="CAE6411671.1"/>
    </source>
</evidence>
<comment type="caution">
    <text evidence="2">The sequence shown here is derived from an EMBL/GenBank/DDBJ whole genome shotgun (WGS) entry which is preliminary data.</text>
</comment>
<gene>
    <name evidence="2" type="ORF">RDB_LOCUS44691</name>
</gene>